<protein>
    <submittedName>
        <fullName evidence="1">(northern house mosquito) hypothetical protein</fullName>
    </submittedName>
</protein>
<dbReference type="EMBL" id="HBUE01293534">
    <property type="protein sequence ID" value="CAG6575190.1"/>
    <property type="molecule type" value="Transcribed_RNA"/>
</dbReference>
<dbReference type="EMBL" id="HBUE01187749">
    <property type="protein sequence ID" value="CAG6523518.1"/>
    <property type="molecule type" value="Transcribed_RNA"/>
</dbReference>
<accession>A0A8D8CHE1</accession>
<proteinExistence type="predicted"/>
<organism evidence="1">
    <name type="scientific">Culex pipiens</name>
    <name type="common">House mosquito</name>
    <dbReference type="NCBI Taxonomy" id="7175"/>
    <lineage>
        <taxon>Eukaryota</taxon>
        <taxon>Metazoa</taxon>
        <taxon>Ecdysozoa</taxon>
        <taxon>Arthropoda</taxon>
        <taxon>Hexapoda</taxon>
        <taxon>Insecta</taxon>
        <taxon>Pterygota</taxon>
        <taxon>Neoptera</taxon>
        <taxon>Endopterygota</taxon>
        <taxon>Diptera</taxon>
        <taxon>Nematocera</taxon>
        <taxon>Culicoidea</taxon>
        <taxon>Culicidae</taxon>
        <taxon>Culicinae</taxon>
        <taxon>Culicini</taxon>
        <taxon>Culex</taxon>
        <taxon>Culex</taxon>
    </lineage>
</organism>
<reference evidence="1" key="1">
    <citation type="submission" date="2021-05" db="EMBL/GenBank/DDBJ databases">
        <authorList>
            <person name="Alioto T."/>
            <person name="Alioto T."/>
            <person name="Gomez Garrido J."/>
        </authorList>
    </citation>
    <scope>NUCLEOTIDE SEQUENCE</scope>
</reference>
<dbReference type="EMBL" id="HBUE01125850">
    <property type="protein sequence ID" value="CAG6494724.1"/>
    <property type="molecule type" value="Transcribed_RNA"/>
</dbReference>
<name>A0A8D8CHE1_CULPI</name>
<evidence type="ECO:0000313" key="1">
    <source>
        <dbReference type="EMBL" id="CAG6494724.1"/>
    </source>
</evidence>
<dbReference type="AlphaFoldDB" id="A0A8D8CHE1"/>
<sequence>MTSTQPCSSSLSGWDSTTWMFSPSVERPVKLRPSVSARSTNRWMLTALPGWCFSWAPFTIVRGSKSIFRVLWVERSDESARDATEREFTGKSGMFTARGDV</sequence>